<sequence>MGFYRARTKEQISQRRELILKVAQNLYQTQGHMAVTFTNISKETSFTRQAIYKYYQTREEVMLDLLQHYYLKFVRQIEDQLAKQQNMTKESFARILTDASLQYPQMLSLFSILYTIIEEKVAFERLVNFKALIFSSFKLFHSGLKKINPALSEEEMTLFDYYLISLLSSLYPITHPTAKQAEAMASISTDFKTVTLDKLCYTGILHFLG</sequence>
<evidence type="ECO:0000313" key="5">
    <source>
        <dbReference type="Proteomes" id="UP000003573"/>
    </source>
</evidence>
<dbReference type="AlphaFoldDB" id="G5JXU3"/>
<name>G5JXU3_9STRE</name>
<dbReference type="InterPro" id="IPR009057">
    <property type="entry name" value="Homeodomain-like_sf"/>
</dbReference>
<dbReference type="GO" id="GO:0003677">
    <property type="term" value="F:DNA binding"/>
    <property type="evidence" value="ECO:0007669"/>
    <property type="project" value="UniProtKB-UniRule"/>
</dbReference>
<feature type="domain" description="HTH tetR-type" evidence="3">
    <location>
        <begin position="13"/>
        <end position="73"/>
    </location>
</feature>
<comment type="caution">
    <text evidence="4">The sequence shown here is derived from an EMBL/GenBank/DDBJ whole genome shotgun (WGS) entry which is preliminary data.</text>
</comment>
<dbReference type="InterPro" id="IPR001647">
    <property type="entry name" value="HTH_TetR"/>
</dbReference>
<dbReference type="SUPFAM" id="SSF46689">
    <property type="entry name" value="Homeodomain-like"/>
    <property type="match status" value="1"/>
</dbReference>
<evidence type="ECO:0000256" key="1">
    <source>
        <dbReference type="ARBA" id="ARBA00023125"/>
    </source>
</evidence>
<keyword evidence="5" id="KW-1185">Reference proteome</keyword>
<proteinExistence type="predicted"/>
<dbReference type="OrthoDB" id="1669699at2"/>
<keyword evidence="1 2" id="KW-0238">DNA-binding</keyword>
<dbReference type="PROSITE" id="PS50977">
    <property type="entry name" value="HTH_TETR_2"/>
    <property type="match status" value="1"/>
</dbReference>
<organism evidence="4 5">
    <name type="scientific">Streptococcus macacae NCTC 11558</name>
    <dbReference type="NCBI Taxonomy" id="764298"/>
    <lineage>
        <taxon>Bacteria</taxon>
        <taxon>Bacillati</taxon>
        <taxon>Bacillota</taxon>
        <taxon>Bacilli</taxon>
        <taxon>Lactobacillales</taxon>
        <taxon>Streptococcaceae</taxon>
        <taxon>Streptococcus</taxon>
    </lineage>
</organism>
<dbReference type="EMBL" id="AEUW02000001">
    <property type="protein sequence ID" value="EHJ52708.1"/>
    <property type="molecule type" value="Genomic_DNA"/>
</dbReference>
<protein>
    <recommendedName>
        <fullName evidence="3">HTH tetR-type domain-containing protein</fullName>
    </recommendedName>
</protein>
<gene>
    <name evidence="4" type="ORF">STRMA_1733</name>
</gene>
<feature type="DNA-binding region" description="H-T-H motif" evidence="2">
    <location>
        <begin position="36"/>
        <end position="55"/>
    </location>
</feature>
<dbReference type="Pfam" id="PF17929">
    <property type="entry name" value="TetR_C_34"/>
    <property type="match status" value="1"/>
</dbReference>
<reference evidence="4 5" key="1">
    <citation type="journal article" date="2014" name="Int. J. Syst. Evol. Microbiol.">
        <title>Phylogenomics and the dynamic genome evolution of the genus Streptococcus.</title>
        <authorList>
            <consortium name="The Broad Institute Genome Sequencing Platform"/>
            <person name="Richards V.P."/>
            <person name="Palmer S.R."/>
            <person name="Pavinski Bitar P.D."/>
            <person name="Qin X."/>
            <person name="Weinstock G.M."/>
            <person name="Highlander S.K."/>
            <person name="Town C.D."/>
            <person name="Burne R.A."/>
            <person name="Stanhope M.J."/>
        </authorList>
    </citation>
    <scope>NUCLEOTIDE SEQUENCE [LARGE SCALE GENOMIC DNA]</scope>
    <source>
        <strain evidence="4 5">NCTC 11558</strain>
    </source>
</reference>
<dbReference type="InterPro" id="IPR041483">
    <property type="entry name" value="TetR_C_34"/>
</dbReference>
<dbReference type="RefSeq" id="WP_003081059.1">
    <property type="nucleotide sequence ID" value="NZ_AEUW02000001.1"/>
</dbReference>
<dbReference type="Gene3D" id="1.10.357.10">
    <property type="entry name" value="Tetracycline Repressor, domain 2"/>
    <property type="match status" value="1"/>
</dbReference>
<evidence type="ECO:0000259" key="3">
    <source>
        <dbReference type="PROSITE" id="PS50977"/>
    </source>
</evidence>
<evidence type="ECO:0000256" key="2">
    <source>
        <dbReference type="PROSITE-ProRule" id="PRU00335"/>
    </source>
</evidence>
<dbReference type="eggNOG" id="COG1309">
    <property type="taxonomic scope" value="Bacteria"/>
</dbReference>
<dbReference type="Proteomes" id="UP000003573">
    <property type="component" value="Unassembled WGS sequence"/>
</dbReference>
<evidence type="ECO:0000313" key="4">
    <source>
        <dbReference type="EMBL" id="EHJ52708.1"/>
    </source>
</evidence>
<accession>G5JXU3</accession>